<feature type="domain" description="C2H2-type" evidence="13">
    <location>
        <begin position="2976"/>
        <end position="3003"/>
    </location>
</feature>
<feature type="compositionally biased region" description="Polar residues" evidence="12">
    <location>
        <begin position="2432"/>
        <end position="2443"/>
    </location>
</feature>
<feature type="region of interest" description="Disordered" evidence="12">
    <location>
        <begin position="2531"/>
        <end position="2579"/>
    </location>
</feature>
<feature type="domain" description="C2H2-type" evidence="13">
    <location>
        <begin position="2920"/>
        <end position="2947"/>
    </location>
</feature>
<dbReference type="InterPro" id="IPR013087">
    <property type="entry name" value="Znf_C2H2_type"/>
</dbReference>
<feature type="domain" description="C2H2-type" evidence="13">
    <location>
        <begin position="1510"/>
        <end position="1534"/>
    </location>
</feature>
<feature type="compositionally biased region" description="Polar residues" evidence="12">
    <location>
        <begin position="2077"/>
        <end position="2088"/>
    </location>
</feature>
<dbReference type="InterPro" id="IPR003604">
    <property type="entry name" value="Matrin/U1-like-C_Znf_C2H2"/>
</dbReference>
<evidence type="ECO:0000256" key="11">
    <source>
        <dbReference type="PROSITE-ProRule" id="PRU00042"/>
    </source>
</evidence>
<comment type="similarity">
    <text evidence="2">Belongs to the krueppel C2H2-type zinc-finger protein family.</text>
</comment>
<accession>A0A7E6EQT5</accession>
<keyword evidence="8" id="KW-0238">DNA-binding</keyword>
<feature type="compositionally biased region" description="Basic and acidic residues" evidence="12">
    <location>
        <begin position="1605"/>
        <end position="1616"/>
    </location>
</feature>
<evidence type="ECO:0000256" key="2">
    <source>
        <dbReference type="ARBA" id="ARBA00006991"/>
    </source>
</evidence>
<feature type="compositionally biased region" description="Basic and acidic residues" evidence="12">
    <location>
        <begin position="535"/>
        <end position="552"/>
    </location>
</feature>
<dbReference type="KEGG" id="osn:115210289"/>
<feature type="domain" description="C2H2-type" evidence="13">
    <location>
        <begin position="235"/>
        <end position="262"/>
    </location>
</feature>
<dbReference type="GO" id="GO:0008270">
    <property type="term" value="F:zinc ion binding"/>
    <property type="evidence" value="ECO:0007669"/>
    <property type="project" value="UniProtKB-KW"/>
</dbReference>
<evidence type="ECO:0000256" key="6">
    <source>
        <dbReference type="ARBA" id="ARBA00022833"/>
    </source>
</evidence>
<dbReference type="PROSITE" id="PS00028">
    <property type="entry name" value="ZINC_FINGER_C2H2_1"/>
    <property type="match status" value="8"/>
</dbReference>
<feature type="region of interest" description="Disordered" evidence="12">
    <location>
        <begin position="40"/>
        <end position="63"/>
    </location>
</feature>
<feature type="compositionally biased region" description="Low complexity" evidence="12">
    <location>
        <begin position="831"/>
        <end position="845"/>
    </location>
</feature>
<feature type="compositionally biased region" description="Polar residues" evidence="12">
    <location>
        <begin position="2453"/>
        <end position="2466"/>
    </location>
</feature>
<feature type="compositionally biased region" description="Acidic residues" evidence="12">
    <location>
        <begin position="1575"/>
        <end position="1597"/>
    </location>
</feature>
<feature type="region of interest" description="Disordered" evidence="12">
    <location>
        <begin position="2296"/>
        <end position="2315"/>
    </location>
</feature>
<dbReference type="Gene3D" id="3.30.160.60">
    <property type="entry name" value="Classic Zinc Finger"/>
    <property type="match status" value="5"/>
</dbReference>
<evidence type="ECO:0000256" key="7">
    <source>
        <dbReference type="ARBA" id="ARBA00023015"/>
    </source>
</evidence>
<evidence type="ECO:0000256" key="3">
    <source>
        <dbReference type="ARBA" id="ARBA00022723"/>
    </source>
</evidence>
<reference evidence="15" key="1">
    <citation type="submission" date="2025-08" db="UniProtKB">
        <authorList>
            <consortium name="RefSeq"/>
        </authorList>
    </citation>
    <scope>IDENTIFICATION</scope>
</reference>
<sequence length="3106" mass="344703">MVFEVLAGTGWPLDNEFSYEPPGKKSRSFLAPKSDIRRAQFKGSKSMPPIDTSSPGPITQPIKDAEESPFLTSMLSSSTDRPVDSYNLPLKYLLQVTDSELQNMSRQVPTSQKMSMAGDGTTAITQLVLRPVSSGQSNVLQDNVILSDIIKIPVSERGIEKYQLKPDTIESQGFKPVYTKQQCDQYESNPVSYSNFKSRTFKSQQPQSGEKFRQQISGDNIVGRKRKLPTKPGRHICHFCGLGCAKPSVLEKHIRSHTGERPYPCVACGVFFKTKSNLYKHNKSRAHAVKAGLGQIPTSTSSEMTSTEGEGDNEDANESEETQTETSDTDGENEEKQMKHFRKEQCLLELDPLRLKRGYSESDAKIRIEEFQEKKSTSLTENCFLGDQHQSVNVTKMTSSGSSNTTNTVASVNIHGEISKGSSLELHTDSPLHHSGNLDGKSKLSVSSMTGHTPVYLPDKCFYDVPQISKLPEINLNEESKDDILVPVADNVVSGSLQSSHAKESVKSFNFHDKQTVSSKDHVPLSLSLQPSHSKSQDKSIHPINKSSEETKTISSLSITGSTPTDKKRLEEHILQIISKNDTIVNTPMSEPPRQKRIFRQHSDQPNTSGSKLEELPQSVSMTKVSIPSILSIPLAPIPDDNDINKDLCLSPQPYFTPLISEKKEISNPKLPELLSSSSKTENLNEKLSSTNICSGLQGSQEIKIEIKLPKTGSNVVTIATPSQSIIGKPNMQFSPTSVVTTVVNSSSFVKNPENSVIKGLLLKGKTSSLTSPTPPSRVIKEKSSSVDEITTMRNESTLISFQREDIGTYSVSNVSSVYSKASQLQKFRQSKSSSSSTSMDSHTSPITITERRPDRPALVKCSSFEKDVPPGYLSHSFSSDRESSVDVDFEKGERLKDDKHDSNAVVFNTENYDLVAPKKKGRPKGSKNKPKMMNATVSVQGLSSTTLATSSSSSQNSILLATLKQPSLQQPYTEPSCDLPPWKVILKNKLIKRSMSTERMLSQEKDSDSFSAQSTISTSPSTESSSSLGPVRASSFEMLKQPIDNERNERNSPLKKRKVPNEFLQSDPISRPGVTRAGSEPLMSQMGLNAASSKSLSEKRLGSLPETLEYKYSVPQVTNSLNNPMCSGPVTVPVVVAQPIVIPMKFSDSIQSAHVPVTSGWSKLNKVALSTHCDIQLSLPAIPATSTSSKQILQLPLVTSLVVSKFPKDNKIEATNLTEEFPLLNTSKELSTSVSNSTDIVSETNTQPDVTAIVVPVSACQASLLSGDSTLTSLKEVSTASTTGCNTSKQQIITSLRSLTQTTFCCVQRLQPMYVPQGENQKISMYSNWRVSKHTPHPSNLTPQMSLFLYNSKNTSDPIYSVAKNKSETNVTESSEWNLYSKRKLLPLSSSVVEKLSNGVLTIDTTVATEVVKLPTDIMISDKKDIGLLPQSENKVDSVLTNSSSKETVTTKEPKRVRIFQGGFRSTEEYTYIRGRGRGKYVCEECGIRCKKPSMLKKHIRTHTDLRPYHCRHCRFSFKTKGNLTKHMKSKAHQKKCLELGIDPVPIIVDESQIDSEALAAQSAIAKETKSLDDENEDDEEDDDDIDDEEETDDADGQFSDSEESARTSFERMDTNETVDTSIDRESECGMPTHSSSLDVAETSRISEVNSSEVSESEHASGSEIAVSMTSVYVGTSGLTATISSASVAMITGVANQSQIDNEIARSLLDLSQRQVQPSEDTAKEISANVASHTKTDTSEKTLVRQYSFDMADSPERGMSRSPSQTEHPEIQVFSADECEKFPSSVNVREKEENIVIVQRETSPISHERKDSKRQQSSEKEETNLSNSQALMALKTTKGPTHCLPSGVSVDPVLSEPSSTQKIIFVSEIPQSLQTIVANDAGQTSISTVSLSFTGILPNGSMGPLVGQVLQGSSSTTLNSTNTTITLSPLIPPFQFQHPFQAFERSSEIKPEETNVKLKEDTSSTVIIPLVDTSGESQSPICNPKTVLLPQTSCVQTANSVATSIIHNSDSNNQLQPQPLIGQVVLPNQQTPNNSSLVSIIVTNQAYQTTDGLSPQNQNKPENGFQSVYQRIQSPLQQHSNSESCISESRHIERSSPSKLGSNMQVNNMATIKPSSYISEGSHQPLAVFTPTKIVGQKSHSEQQSSTFERHSPVMFVDDIQRRNLYEQKKLAEQQTSFKIQPSTMISNVQVPVHHISRQSPKTHVEKSFSPTLFADNYSTTRQHQTDLSASTQPQLEEFFPVHQNSDNFSSTQQHQRERYSPMRQPNMEQYSAPQNQVNRYSPNQQLNMDRYPKTQQQMERYSPTQPLNADKYSPTKQIDMDKYSTTQLQLERYPATQQQKMKHYNPVHQSNVERYSPTRQLHVDRYSTVQHVDRYSLSQQHADLLPSQNYVERVSPYHPLERLASPRHHRFSPTRQLGDRISPTRHVNRLSPTRQHVSRLSPTHVDRFSPTWQYTDKLSPTQQGVERLSPSRQHSERMSPSQQFLTRFSPTRQTNRMCQNVDLVSNPKPHVDMSLECQSPTRQIIRMSPQPFGDKISGTTQINRVPNKSNETSGQIPLEPSSSNLSEQQSTDRSLPESTIEKVIIEKHLSYRHLEPQVSSKIFGCNATSKPNETLCVEKQHVVTSISTSCSQTMQKSFKEDLNRCRDCNKKFSTSQDYTVHRRQHMKTHRSEDATTSHTRPHLHKCFHSEGHADSRSLSTEEIPKPPDCVNCKVDFWKQNHLPKHLWAKTHKMTLEKLRNKHSSSSDSEPANLADSVSETISHSTSAVTVVAPSRVETIPASEKALDLSRDESLTVTQTSIAKTSSLITTASVTNAANIQSVSVSSEPTFRLSEEESKITGLETPSQPQFLLHQRPLYQNYLEPYSDSSIKIKDEPLESDKWSSVRNHQWLRVTNNSTEMTGTGIIPVMSVMAVTSPNMCNLCQAVFPSHHQLQSHILVHKNHRPYVCEYCDAGFTKKQSLKIHLQTHSLDKPYICDICGDTFASADKRSDHYQIHSEAHHRGEDSITPAYQQLHQVVSPLPKAYTSSQELYMTLTQLPGNQTPLPEASAMVQQKHVPFRTHLHQDQQYLEICSPNVVESAAVTVSAPILTTAISPDSSSISKP</sequence>
<keyword evidence="5 11" id="KW-0863">Zinc-finger</keyword>
<comment type="subcellular location">
    <subcellularLocation>
        <location evidence="1">Nucleus</location>
    </subcellularLocation>
</comment>
<evidence type="ECO:0000259" key="13">
    <source>
        <dbReference type="PROSITE" id="PS50157"/>
    </source>
</evidence>
<keyword evidence="9" id="KW-0804">Transcription</keyword>
<feature type="compositionally biased region" description="Low complexity" evidence="12">
    <location>
        <begin position="1015"/>
        <end position="1028"/>
    </location>
</feature>
<feature type="domain" description="C2H2-type" evidence="13">
    <location>
        <begin position="1482"/>
        <end position="1509"/>
    </location>
</feature>
<name>A0A7E6EQT5_9MOLL</name>
<feature type="compositionally biased region" description="Polar residues" evidence="12">
    <location>
        <begin position="2246"/>
        <end position="2255"/>
    </location>
</feature>
<keyword evidence="10" id="KW-0539">Nucleus</keyword>
<dbReference type="SUPFAM" id="SSF57667">
    <property type="entry name" value="beta-beta-alpha zinc fingers"/>
    <property type="match status" value="3"/>
</dbReference>
<feature type="region of interest" description="Disordered" evidence="12">
    <location>
        <begin position="2077"/>
        <end position="2104"/>
    </location>
</feature>
<organism evidence="14 15">
    <name type="scientific">Octopus sinensis</name>
    <name type="common">East Asian common octopus</name>
    <dbReference type="NCBI Taxonomy" id="2607531"/>
    <lineage>
        <taxon>Eukaryota</taxon>
        <taxon>Metazoa</taxon>
        <taxon>Spiralia</taxon>
        <taxon>Lophotrochozoa</taxon>
        <taxon>Mollusca</taxon>
        <taxon>Cephalopoda</taxon>
        <taxon>Coleoidea</taxon>
        <taxon>Octopodiformes</taxon>
        <taxon>Octopoda</taxon>
        <taxon>Incirrata</taxon>
        <taxon>Octopodidae</taxon>
        <taxon>Octopus</taxon>
    </lineage>
</organism>
<feature type="region of interest" description="Disordered" evidence="12">
    <location>
        <begin position="1568"/>
        <end position="1644"/>
    </location>
</feature>
<feature type="region of interest" description="Disordered" evidence="12">
    <location>
        <begin position="290"/>
        <end position="339"/>
    </location>
</feature>
<dbReference type="GO" id="GO:0000981">
    <property type="term" value="F:DNA-binding transcription factor activity, RNA polymerase II-specific"/>
    <property type="evidence" value="ECO:0007669"/>
    <property type="project" value="TreeGrafter"/>
</dbReference>
<proteinExistence type="inferred from homology"/>
<evidence type="ECO:0000256" key="8">
    <source>
        <dbReference type="ARBA" id="ARBA00023125"/>
    </source>
</evidence>
<evidence type="ECO:0000256" key="5">
    <source>
        <dbReference type="ARBA" id="ARBA00022771"/>
    </source>
</evidence>
<keyword evidence="4" id="KW-0677">Repeat</keyword>
<keyword evidence="7" id="KW-0805">Transcription regulation</keyword>
<feature type="compositionally biased region" description="Basic and acidic residues" evidence="12">
    <location>
        <begin position="1044"/>
        <end position="1053"/>
    </location>
</feature>
<protein>
    <submittedName>
        <fullName evidence="15">Uncharacterized protein LOC115210289</fullName>
    </submittedName>
</protein>
<feature type="region of interest" description="Disordered" evidence="12">
    <location>
        <begin position="2427"/>
        <end position="2446"/>
    </location>
</feature>
<dbReference type="GO" id="GO:0000978">
    <property type="term" value="F:RNA polymerase II cis-regulatory region sequence-specific DNA binding"/>
    <property type="evidence" value="ECO:0007669"/>
    <property type="project" value="TreeGrafter"/>
</dbReference>
<feature type="region of interest" description="Disordered" evidence="12">
    <location>
        <begin position="585"/>
        <end position="617"/>
    </location>
</feature>
<gene>
    <name evidence="15" type="primary">LOC115210289</name>
</gene>
<feature type="compositionally biased region" description="Polar residues" evidence="12">
    <location>
        <begin position="553"/>
        <end position="564"/>
    </location>
</feature>
<feature type="compositionally biased region" description="Acidic residues" evidence="12">
    <location>
        <begin position="309"/>
        <end position="333"/>
    </location>
</feature>
<feature type="domain" description="C2H2-type" evidence="13">
    <location>
        <begin position="2645"/>
        <end position="2676"/>
    </location>
</feature>
<evidence type="ECO:0000313" key="14">
    <source>
        <dbReference type="Proteomes" id="UP000515154"/>
    </source>
</evidence>
<feature type="region of interest" description="Disordered" evidence="12">
    <location>
        <begin position="520"/>
        <end position="565"/>
    </location>
</feature>
<evidence type="ECO:0000256" key="9">
    <source>
        <dbReference type="ARBA" id="ARBA00023163"/>
    </source>
</evidence>
<feature type="region of interest" description="Disordered" evidence="12">
    <location>
        <begin position="2661"/>
        <end position="2682"/>
    </location>
</feature>
<dbReference type="PANTHER" id="PTHR45944:SF2">
    <property type="entry name" value="SCHNURRI, ISOFORM F"/>
    <property type="match status" value="1"/>
</dbReference>
<dbReference type="GO" id="GO:0005634">
    <property type="term" value="C:nucleus"/>
    <property type="evidence" value="ECO:0007669"/>
    <property type="project" value="UniProtKB-SubCell"/>
</dbReference>
<feature type="compositionally biased region" description="Polar residues" evidence="12">
    <location>
        <begin position="2745"/>
        <end position="2762"/>
    </location>
</feature>
<dbReference type="PROSITE" id="PS50157">
    <property type="entry name" value="ZINC_FINGER_C2H2_2"/>
    <property type="match status" value="8"/>
</dbReference>
<feature type="compositionally biased region" description="Basic and acidic residues" evidence="12">
    <location>
        <begin position="1807"/>
        <end position="1824"/>
    </location>
</feature>
<evidence type="ECO:0000256" key="10">
    <source>
        <dbReference type="ARBA" id="ARBA00023242"/>
    </source>
</evidence>
<dbReference type="SMART" id="SM00451">
    <property type="entry name" value="ZnF_U1"/>
    <property type="match status" value="3"/>
</dbReference>
<feature type="region of interest" description="Disordered" evidence="12">
    <location>
        <begin position="2453"/>
        <end position="2485"/>
    </location>
</feature>
<feature type="region of interest" description="Disordered" evidence="12">
    <location>
        <begin position="2246"/>
        <end position="2266"/>
    </location>
</feature>
<dbReference type="InterPro" id="IPR051969">
    <property type="entry name" value="Zinc-finger_DNA-bd_regulators"/>
</dbReference>
<dbReference type="FunFam" id="3.30.160.60:FF:000083">
    <property type="entry name" value="Immunodeficiency virus type I enhancer binding protein 1"/>
    <property type="match status" value="1"/>
</dbReference>
<evidence type="ECO:0000256" key="1">
    <source>
        <dbReference type="ARBA" id="ARBA00004123"/>
    </source>
</evidence>
<keyword evidence="3" id="KW-0479">Metal-binding</keyword>
<dbReference type="Pfam" id="PF00096">
    <property type="entry name" value="zf-C2H2"/>
    <property type="match status" value="2"/>
</dbReference>
<evidence type="ECO:0000256" key="4">
    <source>
        <dbReference type="ARBA" id="ARBA00022737"/>
    </source>
</evidence>
<dbReference type="Proteomes" id="UP000515154">
    <property type="component" value="Linkage group LG4"/>
</dbReference>
<evidence type="ECO:0000256" key="12">
    <source>
        <dbReference type="SAM" id="MobiDB-lite"/>
    </source>
</evidence>
<dbReference type="FunFam" id="3.30.160.60:FF:000075">
    <property type="entry name" value="Putative zinc finger protein 536"/>
    <property type="match status" value="1"/>
</dbReference>
<feature type="compositionally biased region" description="Polar residues" evidence="12">
    <location>
        <begin position="2539"/>
        <end position="2579"/>
    </location>
</feature>
<dbReference type="SMART" id="SM00355">
    <property type="entry name" value="ZnF_C2H2"/>
    <property type="match status" value="8"/>
</dbReference>
<feature type="domain" description="C2H2-type" evidence="13">
    <location>
        <begin position="2948"/>
        <end position="2975"/>
    </location>
</feature>
<feature type="compositionally biased region" description="Low complexity" evidence="12">
    <location>
        <begin position="298"/>
        <end position="308"/>
    </location>
</feature>
<feature type="region of interest" description="Disordered" evidence="12">
    <location>
        <begin position="1799"/>
        <end position="1828"/>
    </location>
</feature>
<dbReference type="InterPro" id="IPR036236">
    <property type="entry name" value="Znf_C2H2_sf"/>
</dbReference>
<feature type="compositionally biased region" description="Polar residues" evidence="12">
    <location>
        <begin position="2296"/>
        <end position="2309"/>
    </location>
</feature>
<keyword evidence="14" id="KW-1185">Reference proteome</keyword>
<feature type="region of interest" description="Disordered" evidence="12">
    <location>
        <begin position="828"/>
        <end position="856"/>
    </location>
</feature>
<feature type="region of interest" description="Disordered" evidence="12">
    <location>
        <begin position="998"/>
        <end position="1081"/>
    </location>
</feature>
<evidence type="ECO:0000313" key="15">
    <source>
        <dbReference type="RefSeq" id="XP_036358021.1"/>
    </source>
</evidence>
<feature type="domain" description="C2H2-type" evidence="13">
    <location>
        <begin position="263"/>
        <end position="292"/>
    </location>
</feature>
<feature type="region of interest" description="Disordered" evidence="12">
    <location>
        <begin position="2740"/>
        <end position="2762"/>
    </location>
</feature>
<keyword evidence="6" id="KW-0862">Zinc</keyword>
<dbReference type="RefSeq" id="XP_036358021.1">
    <property type="nucleotide sequence ID" value="XM_036502128.1"/>
</dbReference>
<dbReference type="PANTHER" id="PTHR45944">
    <property type="entry name" value="SCHNURRI, ISOFORM F"/>
    <property type="match status" value="1"/>
</dbReference>